<sequence>MAAEVSQEVVKVGRRRVATSPGARPGLRLPQVRPKRRGFAGRPVAVASCNVSRVPRVSAWVAVRVALVAALTVAGGAVSVARITADMAPDPARQYVAGDPAWAHVTQP</sequence>
<dbReference type="EMBL" id="FQZG01000004">
    <property type="protein sequence ID" value="SHI35471.1"/>
    <property type="molecule type" value="Genomic_DNA"/>
</dbReference>
<accession>A0A1M6AGD2</accession>
<evidence type="ECO:0000313" key="1">
    <source>
        <dbReference type="EMBL" id="SHI35471.1"/>
    </source>
</evidence>
<name>A0A1M6AGD2_9ACTN</name>
<proteinExistence type="predicted"/>
<reference evidence="1 2" key="1">
    <citation type="submission" date="2016-11" db="EMBL/GenBank/DDBJ databases">
        <authorList>
            <person name="Jaros S."/>
            <person name="Januszkiewicz K."/>
            <person name="Wedrychowicz H."/>
        </authorList>
    </citation>
    <scope>NUCLEOTIDE SEQUENCE [LARGE SCALE GENOMIC DNA]</scope>
    <source>
        <strain evidence="1 2">DSM 12906</strain>
    </source>
</reference>
<gene>
    <name evidence="1" type="ORF">SAMN02745244_00185</name>
</gene>
<dbReference type="Proteomes" id="UP000184512">
    <property type="component" value="Unassembled WGS sequence"/>
</dbReference>
<protein>
    <submittedName>
        <fullName evidence="1">Uncharacterized protein</fullName>
    </submittedName>
</protein>
<keyword evidence="2" id="KW-1185">Reference proteome</keyword>
<evidence type="ECO:0000313" key="2">
    <source>
        <dbReference type="Proteomes" id="UP000184512"/>
    </source>
</evidence>
<dbReference type="AlphaFoldDB" id="A0A1M6AGD2"/>
<organism evidence="1 2">
    <name type="scientific">Tessaracoccus bendigoensis DSM 12906</name>
    <dbReference type="NCBI Taxonomy" id="1123357"/>
    <lineage>
        <taxon>Bacteria</taxon>
        <taxon>Bacillati</taxon>
        <taxon>Actinomycetota</taxon>
        <taxon>Actinomycetes</taxon>
        <taxon>Propionibacteriales</taxon>
        <taxon>Propionibacteriaceae</taxon>
        <taxon>Tessaracoccus</taxon>
    </lineage>
</organism>
<dbReference type="STRING" id="1123357.SAMN02745244_00185"/>